<dbReference type="SUPFAM" id="SSF52540">
    <property type="entry name" value="P-loop containing nucleoside triphosphate hydrolases"/>
    <property type="match status" value="1"/>
</dbReference>
<evidence type="ECO:0000313" key="3">
    <source>
        <dbReference type="EMBL" id="MBO9203241.1"/>
    </source>
</evidence>
<dbReference type="InterPro" id="IPR027417">
    <property type="entry name" value="P-loop_NTPase"/>
</dbReference>
<organism evidence="3 4">
    <name type="scientific">Niastella soli</name>
    <dbReference type="NCBI Taxonomy" id="2821487"/>
    <lineage>
        <taxon>Bacteria</taxon>
        <taxon>Pseudomonadati</taxon>
        <taxon>Bacteroidota</taxon>
        <taxon>Chitinophagia</taxon>
        <taxon>Chitinophagales</taxon>
        <taxon>Chitinophagaceae</taxon>
        <taxon>Niastella</taxon>
    </lineage>
</organism>
<dbReference type="InterPro" id="IPR011335">
    <property type="entry name" value="Restrct_endonuc-II-like"/>
</dbReference>
<dbReference type="EMBL" id="JAGHKO010000005">
    <property type="protein sequence ID" value="MBO9203241.1"/>
    <property type="molecule type" value="Genomic_DNA"/>
</dbReference>
<evidence type="ECO:0000313" key="4">
    <source>
        <dbReference type="Proteomes" id="UP000677244"/>
    </source>
</evidence>
<dbReference type="GO" id="GO:0016787">
    <property type="term" value="F:hydrolase activity"/>
    <property type="evidence" value="ECO:0007669"/>
    <property type="project" value="UniProtKB-KW"/>
</dbReference>
<evidence type="ECO:0000259" key="1">
    <source>
        <dbReference type="Pfam" id="PF04471"/>
    </source>
</evidence>
<name>A0ABS3YZ90_9BACT</name>
<keyword evidence="3" id="KW-0255">Endonuclease</keyword>
<keyword evidence="3" id="KW-0540">Nuclease</keyword>
<proteinExistence type="predicted"/>
<keyword evidence="3" id="KW-0378">Hydrolase</keyword>
<comment type="caution">
    <text evidence="3">The sequence shown here is derived from an EMBL/GenBank/DDBJ whole genome shotgun (WGS) entry which is preliminary data.</text>
</comment>
<dbReference type="Proteomes" id="UP000677244">
    <property type="component" value="Unassembled WGS sequence"/>
</dbReference>
<gene>
    <name evidence="3" type="ORF">J7I42_23325</name>
</gene>
<feature type="domain" description="Restriction endonuclease type IV Mrr" evidence="1">
    <location>
        <begin position="18"/>
        <end position="132"/>
    </location>
</feature>
<dbReference type="InterPro" id="IPR007560">
    <property type="entry name" value="Restrct_endonuc_IV_Mrr"/>
</dbReference>
<reference evidence="3 4" key="1">
    <citation type="submission" date="2021-03" db="EMBL/GenBank/DDBJ databases">
        <title>Assistant Professor.</title>
        <authorList>
            <person name="Huq M.A."/>
        </authorList>
    </citation>
    <scope>NUCLEOTIDE SEQUENCE [LARGE SCALE GENOMIC DNA]</scope>
    <source>
        <strain evidence="3 4">MAH-29</strain>
    </source>
</reference>
<sequence>MINEVKIVLEPEINKSANGSVLEHLIRDLLERQHYEVNPNVHFTGLEIDLLAKHKYKNETLYVECKAKEKPKSTEIKTFIFGVDYGISGESVDYGYFIHTEELDRQASALKLQFENSKKNVSFIGPDKIIELLIESGRINKLNYNELSLHVSKTILAYTYFGIFYVLFFQENAIAENFTIIDAKTLITSKDDSVFKVTDSVKEVKDLNFIQLAPFTSTMSGKQKIARVLDNVTEIKESENWYDYSPASIKHFIGRASLRDNLLALIEQVRQNKTQNRIFYLDGKSGWGKSSVIAELRGRTRTKFLKKKAFTLAVDTRSASTNSFIALAFKKLIDDAKQNGFISQNLFSDNIKFASPYDILSDNSIKQILSILKSQNKVLIIVFDQFEDVFRKEDLFEAFYKFLIDVNDAKENVIVGFSWKSEINIPIGNAAYHQFSQIKDYALNLKIPEFGLTDVKNVINQLSKEIKKPLGNDLERRLIDASQGFPWLIKKLCIHTYQQYTNGKTLEELIEQDLNIKSLFDSDLEKLTAEESNTLNYIARRSYSESALDISELENIDEEALHQLIHKRLVINTGSKYNIYWDIFRDYLVNGDIPVIGESYLIRQSYSGCLQLYLSFAKNMVRTFEEISNEHSKTFTKKTLFNILFELRSFGLLRKKENSDIYEITDKSKAINKIAFIEYITEKLKNYTPYIELAKLDRKKITVDDIVFVLKGIFKTSDFKEKTWKAYALNLMTWLTSTNLPIKDKIVESRKGRSANYEFNADLILYISPQIVVDSIKKLQNGEQLSNRVSKELVILKIATQLDESTLILNDWANVDCQEDLFLKGLAETAISFNKVQAAYQFLKEHPSAKPAELLARVPELTKDFKTELSKRQINSILFGWGLFVVNVLDNNITKVKIKRTLGKIQNKYAYTPDQLIDCYLRFMGSNSIDSIEEDRKISYLRFQGILDGKQTILDNAGISAKLKEVVSEDQFIEKVAEYLLRNPKPKLQDVLDAFPEAFINYSTKASQSNRWSKISSWARLVI</sequence>
<dbReference type="Gene3D" id="3.40.50.300">
    <property type="entry name" value="P-loop containing nucleotide triphosphate hydrolases"/>
    <property type="match status" value="1"/>
</dbReference>
<feature type="domain" description="Novel STAND NTPase 1" evidence="2">
    <location>
        <begin position="244"/>
        <end position="423"/>
    </location>
</feature>
<protein>
    <submittedName>
        <fullName evidence="3">Restriction endonuclease</fullName>
        <ecNumber evidence="3">3.1.21.-</ecNumber>
    </submittedName>
</protein>
<dbReference type="Pfam" id="PF04471">
    <property type="entry name" value="Mrr_cat"/>
    <property type="match status" value="1"/>
</dbReference>
<dbReference type="EC" id="3.1.21.-" evidence="3"/>
<dbReference type="GO" id="GO:0004519">
    <property type="term" value="F:endonuclease activity"/>
    <property type="evidence" value="ECO:0007669"/>
    <property type="project" value="UniProtKB-KW"/>
</dbReference>
<dbReference type="RefSeq" id="WP_209141292.1">
    <property type="nucleotide sequence ID" value="NZ_JAGHKO010000005.1"/>
</dbReference>
<accession>A0ABS3YZ90</accession>
<keyword evidence="4" id="KW-1185">Reference proteome</keyword>
<dbReference type="Pfam" id="PF20703">
    <property type="entry name" value="nSTAND1"/>
    <property type="match status" value="1"/>
</dbReference>
<dbReference type="InterPro" id="IPR049052">
    <property type="entry name" value="nSTAND1"/>
</dbReference>
<dbReference type="SUPFAM" id="SSF52980">
    <property type="entry name" value="Restriction endonuclease-like"/>
    <property type="match status" value="1"/>
</dbReference>
<evidence type="ECO:0000259" key="2">
    <source>
        <dbReference type="Pfam" id="PF20703"/>
    </source>
</evidence>